<dbReference type="InterPro" id="IPR026610">
    <property type="entry name" value="Hen1"/>
</dbReference>
<keyword evidence="8" id="KW-0460">Magnesium</keyword>
<evidence type="ECO:0000256" key="14">
    <source>
        <dbReference type="SAM" id="MobiDB-lite"/>
    </source>
</evidence>
<evidence type="ECO:0000256" key="6">
    <source>
        <dbReference type="ARBA" id="ARBA00022691"/>
    </source>
</evidence>
<keyword evidence="6" id="KW-0949">S-adenosyl-L-methionine</keyword>
<organism evidence="15">
    <name type="scientific">Culicoides sonorensis</name>
    <name type="common">Biting midge</name>
    <dbReference type="NCBI Taxonomy" id="179676"/>
    <lineage>
        <taxon>Eukaryota</taxon>
        <taxon>Metazoa</taxon>
        <taxon>Ecdysozoa</taxon>
        <taxon>Arthropoda</taxon>
        <taxon>Hexapoda</taxon>
        <taxon>Insecta</taxon>
        <taxon>Pterygota</taxon>
        <taxon>Neoptera</taxon>
        <taxon>Endopterygota</taxon>
        <taxon>Diptera</taxon>
        <taxon>Nematocera</taxon>
        <taxon>Chironomoidea</taxon>
        <taxon>Ceratopogonidae</taxon>
        <taxon>Ceratopogoninae</taxon>
        <taxon>Culicoides</taxon>
        <taxon>Monoculicoides</taxon>
    </lineage>
</organism>
<dbReference type="VEuPathDB" id="VectorBase:CSON013927"/>
<evidence type="ECO:0000256" key="13">
    <source>
        <dbReference type="SAM" id="Coils"/>
    </source>
</evidence>
<dbReference type="EMBL" id="UFQT01000739">
    <property type="protein sequence ID" value="SSX26842.1"/>
    <property type="molecule type" value="Genomic_DNA"/>
</dbReference>
<evidence type="ECO:0000256" key="10">
    <source>
        <dbReference type="ARBA" id="ARBA00023158"/>
    </source>
</evidence>
<feature type="compositionally biased region" description="Acidic residues" evidence="14">
    <location>
        <begin position="570"/>
        <end position="580"/>
    </location>
</feature>
<feature type="region of interest" description="Disordered" evidence="14">
    <location>
        <begin position="747"/>
        <end position="774"/>
    </location>
</feature>
<dbReference type="GO" id="GO:0005737">
    <property type="term" value="C:cytoplasm"/>
    <property type="evidence" value="ECO:0007669"/>
    <property type="project" value="TreeGrafter"/>
</dbReference>
<evidence type="ECO:0000256" key="5">
    <source>
        <dbReference type="ARBA" id="ARBA00022679"/>
    </source>
</evidence>
<reference evidence="15" key="1">
    <citation type="submission" date="2018-07" db="EMBL/GenBank/DDBJ databases">
        <authorList>
            <person name="Quirk P.G."/>
            <person name="Krulwich T.A."/>
        </authorList>
    </citation>
    <scope>NUCLEOTIDE SEQUENCE</scope>
</reference>
<comment type="cofactor">
    <cofactor evidence="1">
        <name>Mg(2+)</name>
        <dbReference type="ChEBI" id="CHEBI:18420"/>
    </cofactor>
</comment>
<gene>
    <name evidence="15" type="primary">CSON013927</name>
</gene>
<dbReference type="InterPro" id="IPR029063">
    <property type="entry name" value="SAM-dependent_MTases_sf"/>
</dbReference>
<feature type="compositionally biased region" description="Polar residues" evidence="14">
    <location>
        <begin position="688"/>
        <end position="701"/>
    </location>
</feature>
<accession>A0A336M938</accession>
<keyword evidence="13" id="KW-0175">Coiled coil</keyword>
<comment type="catalytic activity">
    <reaction evidence="12">
        <text>small RNA 3'-end nucleotide + S-adenosyl-L-methionine = small RNA 3'-end 2'-O-methylnucleotide + S-adenosyl-L-homocysteine + H(+)</text>
        <dbReference type="Rhea" id="RHEA:37887"/>
        <dbReference type="Rhea" id="RHEA-COMP:10415"/>
        <dbReference type="Rhea" id="RHEA-COMP:10416"/>
        <dbReference type="ChEBI" id="CHEBI:15378"/>
        <dbReference type="ChEBI" id="CHEBI:57856"/>
        <dbReference type="ChEBI" id="CHEBI:59789"/>
        <dbReference type="ChEBI" id="CHEBI:74896"/>
        <dbReference type="ChEBI" id="CHEBI:74898"/>
        <dbReference type="EC" id="2.1.1.386"/>
    </reaction>
</comment>
<keyword evidence="5" id="KW-0808">Transferase</keyword>
<evidence type="ECO:0000256" key="9">
    <source>
        <dbReference type="ARBA" id="ARBA00022884"/>
    </source>
</evidence>
<dbReference type="GO" id="GO:0046872">
    <property type="term" value="F:metal ion binding"/>
    <property type="evidence" value="ECO:0007669"/>
    <property type="project" value="UniProtKB-KW"/>
</dbReference>
<keyword evidence="10" id="KW-0943">RNA-mediated gene silencing</keyword>
<dbReference type="PANTHER" id="PTHR21404">
    <property type="entry name" value="HEN1"/>
    <property type="match status" value="1"/>
</dbReference>
<feature type="compositionally biased region" description="Polar residues" evidence="14">
    <location>
        <begin position="1621"/>
        <end position="1633"/>
    </location>
</feature>
<evidence type="ECO:0000256" key="3">
    <source>
        <dbReference type="ARBA" id="ARBA00021330"/>
    </source>
</evidence>
<dbReference type="GO" id="GO:0005634">
    <property type="term" value="C:nucleus"/>
    <property type="evidence" value="ECO:0007669"/>
    <property type="project" value="TreeGrafter"/>
</dbReference>
<dbReference type="GO" id="GO:0030422">
    <property type="term" value="P:siRNA processing"/>
    <property type="evidence" value="ECO:0007669"/>
    <property type="project" value="TreeGrafter"/>
</dbReference>
<evidence type="ECO:0000256" key="1">
    <source>
        <dbReference type="ARBA" id="ARBA00001946"/>
    </source>
</evidence>
<evidence type="ECO:0000256" key="4">
    <source>
        <dbReference type="ARBA" id="ARBA00022603"/>
    </source>
</evidence>
<dbReference type="GO" id="GO:0001510">
    <property type="term" value="P:RNA methylation"/>
    <property type="evidence" value="ECO:0007669"/>
    <property type="project" value="InterPro"/>
</dbReference>
<dbReference type="EC" id="2.1.1.386" evidence="11"/>
<dbReference type="PANTHER" id="PTHR21404:SF3">
    <property type="entry name" value="SMALL RNA 2'-O-METHYLTRANSFERASE"/>
    <property type="match status" value="1"/>
</dbReference>
<evidence type="ECO:0000256" key="8">
    <source>
        <dbReference type="ARBA" id="ARBA00022842"/>
    </source>
</evidence>
<sequence length="1633" mass="187095">MSFNLKIDLDFIPTCYYKEGNIKFDPPLYTQRYCFVSKVLEHEAFKDKIKKVIDFGCSELKFFNTIRYNLPGIEHVLEKNKTGVFLHTKTQTKRNQYKNSTKMINNEEIRIPFKLSGRNSEIGILSHAIANTDDLVRKVQSLVLENRKLKQKYKSLSQSAVQVKQLYEQERDNSQKLLTQNVELKKINGTLKGKNSELEHCRINMQLTHSQALAELEMKQNQENEKSNNALKELIVQCMNLNDVDTKFKSAVKQGMDLLDKRGVEIQKLPVTKSRGKRRRKERVDDDSISIASESCSTIFEESESIQMPDTTQLVQNDLQNDQIKDEISSKDVIKEEEEPPKKIFVSVETNTDRKSYCDKATSYVSSLTTRGVSTECFIRKIDIGTNFPEPTNLSISDIFKEMIIETPLLLSPIPENAPSIGRGTQTDPVQTETKSVASNSCETRTVSTHTKLRNIRKPIGYCQNSQKTLPFIKKEEEFVSQFDVNMQSSIDTDINPQLTQLWIILGKLLFGLIGNGQIFNSSVVNGSLGRTWEQIQEISELIETRTLREEQLADYAKTLSTQSGKDNFESEVDDEDERDEINSETLVPSQISISETESRTTHENEASEMEITETVPINNENSVNMSNEPDSIKDKESPLRPTPITSLMSPIKSPVPSTSRCVSPVSPPNQQTLETTPRPIKRKFADNQVQQSPITSEISNEISSQCSLILSSAKRRRENFDNLISPIKESPKPVSKNRSSISLADLFGESDDDDDEHKDEINEQNANKNSDIDENVINSILEEESPASPPDWCKVPKIQDSQIIPLEKYDDEYSPMSPQMPSSDEITVDSKPIVIPLDDPEIESSPKPKKSKKKWHVPPESVLHQVINEYDRSIRNKVVTKTMQCNKETPKMSHQIEVLRKSITEFLEGEWTSATTQILCDKCVKFSEEIVIKAIIETIEDNYDDPINMENTPPAPPLPLTHQKLILVVCKMPSNFKDSLIETLDGKIFTLTSNKDKKTLEVLMSLAHFYIGLTDIESPGQEKSRARLFIYKALYYYNHKSFPLIYAMLAAQPNCLPKTSNQFYKNDDPMVTTIKSILMNSPKDKLERSEFKKKELRAMLITQYGYLPFKPHTDHVIIELVDYLKRNQLKNLDYAFILLAKRYGYEWAMSKIIKAHLYPMLEQLMALSMETDEHDGKIICILKVISAILKTYPADVNTTYFLQLFKTVLDRSEKPQIQEAAVEALLRFQRFSYSDVYQRLRKWSPNHNIIKLLIDIDEAVLKQHAHSVKPMITEFIKQRPAPLKVQVYKGSIATKHECLLNTDALIAIELIEHLTSDVLSELPNVVFDYMKPKLAIFTTPNSEANVLFPEMEGFRHWDHKFEWTRAEFEKWAYDICEKFTDYSVEFYQIGVGPPEKNDLNFGGISQCAIFLCKEFVNDVINCKYPTQNLDPVSVGSEQVTSEQNQAALDEENDEIVIEQEINGDELEQGVSDESEIEENIENLEVISNNESDLSGYASDNEYKLIFEVDYPFTKDDRTEHQKILDEAKYQISRLSRVDRYIDDENDVSLIPLDVVFDFVFPEAKTIDQLRHVLITEGFKLNENNFIEISNDEEESDDGLDESDNYSYDEGSNEIADFEQNDQIQVDENWSDD</sequence>
<evidence type="ECO:0000313" key="15">
    <source>
        <dbReference type="EMBL" id="SSX26842.1"/>
    </source>
</evidence>
<dbReference type="GO" id="GO:0034587">
    <property type="term" value="P:piRNA processing"/>
    <property type="evidence" value="ECO:0007669"/>
    <property type="project" value="TreeGrafter"/>
</dbReference>
<feature type="compositionally biased region" description="Acidic residues" evidence="14">
    <location>
        <begin position="1590"/>
        <end position="1604"/>
    </location>
</feature>
<protein>
    <recommendedName>
        <fullName evidence="3">Small RNA 2'-O-methyltransferase</fullName>
        <ecNumber evidence="11">2.1.1.386</ecNumber>
    </recommendedName>
</protein>
<evidence type="ECO:0000256" key="12">
    <source>
        <dbReference type="ARBA" id="ARBA00048418"/>
    </source>
</evidence>
<feature type="region of interest" description="Disordered" evidence="14">
    <location>
        <begin position="1590"/>
        <end position="1633"/>
    </location>
</feature>
<dbReference type="GO" id="GO:0090486">
    <property type="term" value="F:small RNA 2'-O-methyltransferase activity"/>
    <property type="evidence" value="ECO:0007669"/>
    <property type="project" value="UniProtKB-EC"/>
</dbReference>
<feature type="compositionally biased region" description="Acidic residues" evidence="14">
    <location>
        <begin position="749"/>
        <end position="758"/>
    </location>
</feature>
<name>A0A336M938_CULSO</name>
<dbReference type="Gene3D" id="3.40.50.150">
    <property type="entry name" value="Vaccinia Virus protein VP39"/>
    <property type="match status" value="2"/>
</dbReference>
<evidence type="ECO:0000256" key="7">
    <source>
        <dbReference type="ARBA" id="ARBA00022723"/>
    </source>
</evidence>
<proteinExistence type="inferred from homology"/>
<feature type="region of interest" description="Disordered" evidence="14">
    <location>
        <begin position="619"/>
        <end position="701"/>
    </location>
</feature>
<dbReference type="GO" id="GO:0003723">
    <property type="term" value="F:RNA binding"/>
    <property type="evidence" value="ECO:0007669"/>
    <property type="project" value="UniProtKB-KW"/>
</dbReference>
<feature type="coiled-coil region" evidence="13">
    <location>
        <begin position="139"/>
        <end position="166"/>
    </location>
</feature>
<keyword evidence="4" id="KW-0489">Methyltransferase</keyword>
<keyword evidence="9" id="KW-0694">RNA-binding</keyword>
<evidence type="ECO:0000256" key="2">
    <source>
        <dbReference type="ARBA" id="ARBA00009026"/>
    </source>
</evidence>
<feature type="compositionally biased region" description="Polar residues" evidence="14">
    <location>
        <begin position="619"/>
        <end position="630"/>
    </location>
</feature>
<keyword evidence="7" id="KW-0479">Metal-binding</keyword>
<evidence type="ECO:0000256" key="11">
    <source>
        <dbReference type="ARBA" id="ARBA00035025"/>
    </source>
</evidence>
<comment type="similarity">
    <text evidence="2">Belongs to the methyltransferase superfamily. HEN1 family.</text>
</comment>
<feature type="region of interest" description="Disordered" evidence="14">
    <location>
        <begin position="559"/>
        <end position="583"/>
    </location>
</feature>